<feature type="region of interest" description="Disordered" evidence="1">
    <location>
        <begin position="45"/>
        <end position="64"/>
    </location>
</feature>
<protein>
    <submittedName>
        <fullName evidence="3">Uncharacterized protein</fullName>
    </submittedName>
</protein>
<reference evidence="3 4" key="1">
    <citation type="submission" date="2019-07" db="EMBL/GenBank/DDBJ databases">
        <title>Genome sequencing for Ferrovibrio sp. K5.</title>
        <authorList>
            <person name="Park S.-J."/>
        </authorList>
    </citation>
    <scope>NUCLEOTIDE SEQUENCE [LARGE SCALE GENOMIC DNA]</scope>
    <source>
        <strain evidence="3 4">K5</strain>
    </source>
</reference>
<name>A0A516H308_9PROT</name>
<feature type="region of interest" description="Disordered" evidence="1">
    <location>
        <begin position="1"/>
        <end position="24"/>
    </location>
</feature>
<evidence type="ECO:0000313" key="4">
    <source>
        <dbReference type="Proteomes" id="UP000317496"/>
    </source>
</evidence>
<keyword evidence="2" id="KW-1133">Transmembrane helix</keyword>
<proteinExistence type="predicted"/>
<feature type="transmembrane region" description="Helical" evidence="2">
    <location>
        <begin position="68"/>
        <end position="88"/>
    </location>
</feature>
<accession>A0A516H308</accession>
<evidence type="ECO:0000256" key="1">
    <source>
        <dbReference type="SAM" id="MobiDB-lite"/>
    </source>
</evidence>
<dbReference type="RefSeq" id="WP_144069144.1">
    <property type="nucleotide sequence ID" value="NZ_CP041636.1"/>
</dbReference>
<organism evidence="3 4">
    <name type="scientific">Ferrovibrio terrae</name>
    <dbReference type="NCBI Taxonomy" id="2594003"/>
    <lineage>
        <taxon>Bacteria</taxon>
        <taxon>Pseudomonadati</taxon>
        <taxon>Pseudomonadota</taxon>
        <taxon>Alphaproteobacteria</taxon>
        <taxon>Rhodospirillales</taxon>
        <taxon>Rhodospirillaceae</taxon>
        <taxon>Ferrovibrio</taxon>
    </lineage>
</organism>
<dbReference type="KEGG" id="fer:FNB15_13175"/>
<dbReference type="EMBL" id="CP041636">
    <property type="protein sequence ID" value="QDO98163.1"/>
    <property type="molecule type" value="Genomic_DNA"/>
</dbReference>
<keyword evidence="2" id="KW-0812">Transmembrane</keyword>
<evidence type="ECO:0000256" key="2">
    <source>
        <dbReference type="SAM" id="Phobius"/>
    </source>
</evidence>
<dbReference type="AlphaFoldDB" id="A0A516H308"/>
<sequence length="89" mass="9155">MTNPKIAAVPHSADDKMPYPPAAGVNLGNDLGADAEAAVQSAQTFTPANEDDAGRRVAADPDAKPGRWHTPLLLIVAALVGAAFLLAIR</sequence>
<dbReference type="Proteomes" id="UP000317496">
    <property type="component" value="Chromosome"/>
</dbReference>
<evidence type="ECO:0000313" key="3">
    <source>
        <dbReference type="EMBL" id="QDO98163.1"/>
    </source>
</evidence>
<feature type="compositionally biased region" description="Basic and acidic residues" evidence="1">
    <location>
        <begin position="52"/>
        <end position="64"/>
    </location>
</feature>
<gene>
    <name evidence="3" type="ORF">FNB15_13175</name>
</gene>
<keyword evidence="4" id="KW-1185">Reference proteome</keyword>
<keyword evidence="2" id="KW-0472">Membrane</keyword>